<dbReference type="InterPro" id="IPR005149">
    <property type="entry name" value="Tscrpt_reg_PadR_N"/>
</dbReference>
<accession>A0ABD6CD10</accession>
<dbReference type="InterPro" id="IPR036390">
    <property type="entry name" value="WH_DNA-bd_sf"/>
</dbReference>
<reference evidence="2 3" key="1">
    <citation type="journal article" date="2019" name="Int. J. Syst. Evol. Microbiol.">
        <title>The Global Catalogue of Microorganisms (GCM) 10K type strain sequencing project: providing services to taxonomists for standard genome sequencing and annotation.</title>
        <authorList>
            <consortium name="The Broad Institute Genomics Platform"/>
            <consortium name="The Broad Institute Genome Sequencing Center for Infectious Disease"/>
            <person name="Wu L."/>
            <person name="Ma J."/>
        </authorList>
    </citation>
    <scope>NUCLEOTIDE SEQUENCE [LARGE SCALE GENOMIC DNA]</scope>
    <source>
        <strain evidence="2 3">CGMCC 1.12125</strain>
    </source>
</reference>
<dbReference type="EMBL" id="JBHUDJ010000007">
    <property type="protein sequence ID" value="MFD1588065.1"/>
    <property type="molecule type" value="Genomic_DNA"/>
</dbReference>
<gene>
    <name evidence="2" type="ORF">ACFR9U_13860</name>
</gene>
<evidence type="ECO:0000313" key="3">
    <source>
        <dbReference type="Proteomes" id="UP001597119"/>
    </source>
</evidence>
<dbReference type="RefSeq" id="WP_379814567.1">
    <property type="nucleotide sequence ID" value="NZ_JBHUDJ010000007.1"/>
</dbReference>
<evidence type="ECO:0000313" key="2">
    <source>
        <dbReference type="EMBL" id="MFD1588065.1"/>
    </source>
</evidence>
<evidence type="ECO:0000259" key="1">
    <source>
        <dbReference type="Pfam" id="PF03551"/>
    </source>
</evidence>
<sequence length="151" mass="16979">KPSLDYLDLAAGDDVRLYDHPEGFEVVPAEDDPRIVTDGGWLRGTHPPHEWHQLNGIERDLLYSIRRLQARDGALSGQNIARECETLRDSPLSNGSIYPALSGLIDQDLVTKHERENTTANRYELTDEGEQLLAIHVATFEALFEDSEGNR</sequence>
<dbReference type="InterPro" id="IPR036388">
    <property type="entry name" value="WH-like_DNA-bd_sf"/>
</dbReference>
<dbReference type="Proteomes" id="UP001597119">
    <property type="component" value="Unassembled WGS sequence"/>
</dbReference>
<keyword evidence="3" id="KW-1185">Reference proteome</keyword>
<dbReference type="AlphaFoldDB" id="A0ABD6CD10"/>
<proteinExistence type="predicted"/>
<comment type="caution">
    <text evidence="2">The sequence shown here is derived from an EMBL/GenBank/DDBJ whole genome shotgun (WGS) entry which is preliminary data.</text>
</comment>
<dbReference type="Pfam" id="PF03551">
    <property type="entry name" value="PadR"/>
    <property type="match status" value="1"/>
</dbReference>
<feature type="non-terminal residue" evidence="2">
    <location>
        <position position="1"/>
    </location>
</feature>
<dbReference type="Gene3D" id="1.10.10.10">
    <property type="entry name" value="Winged helix-like DNA-binding domain superfamily/Winged helix DNA-binding domain"/>
    <property type="match status" value="1"/>
</dbReference>
<feature type="domain" description="Transcription regulator PadR N-terminal" evidence="1">
    <location>
        <begin position="74"/>
        <end position="134"/>
    </location>
</feature>
<protein>
    <submittedName>
        <fullName evidence="2">PadR family transcriptional regulator</fullName>
    </submittedName>
</protein>
<dbReference type="SUPFAM" id="SSF46785">
    <property type="entry name" value="Winged helix' DNA-binding domain"/>
    <property type="match status" value="1"/>
</dbReference>
<organism evidence="2 3">
    <name type="scientific">Halorientalis brevis</name>
    <dbReference type="NCBI Taxonomy" id="1126241"/>
    <lineage>
        <taxon>Archaea</taxon>
        <taxon>Methanobacteriati</taxon>
        <taxon>Methanobacteriota</taxon>
        <taxon>Stenosarchaea group</taxon>
        <taxon>Halobacteria</taxon>
        <taxon>Halobacteriales</taxon>
        <taxon>Haloarculaceae</taxon>
        <taxon>Halorientalis</taxon>
    </lineage>
</organism>
<name>A0ABD6CD10_9EURY</name>